<dbReference type="EMBL" id="CP042437">
    <property type="protein sequence ID" value="QEC75324.1"/>
    <property type="molecule type" value="Genomic_DNA"/>
</dbReference>
<keyword evidence="3" id="KW-1185">Reference proteome</keyword>
<evidence type="ECO:0000313" key="2">
    <source>
        <dbReference type="EMBL" id="QEC75324.1"/>
    </source>
</evidence>
<name>A0A5B8VUI9_9SPHI</name>
<dbReference type="Proteomes" id="UP000321362">
    <property type="component" value="Chromosome"/>
</dbReference>
<organism evidence="2 3">
    <name type="scientific">Mucilaginibacter ginsenosidivorax</name>
    <dbReference type="NCBI Taxonomy" id="862126"/>
    <lineage>
        <taxon>Bacteria</taxon>
        <taxon>Pseudomonadati</taxon>
        <taxon>Bacteroidota</taxon>
        <taxon>Sphingobacteriia</taxon>
        <taxon>Sphingobacteriales</taxon>
        <taxon>Sphingobacteriaceae</taxon>
        <taxon>Mucilaginibacter</taxon>
    </lineage>
</organism>
<proteinExistence type="predicted"/>
<dbReference type="KEGG" id="mgk:FSB76_04975"/>
<feature type="chain" id="PRO_5022825739" evidence="1">
    <location>
        <begin position="22"/>
        <end position="313"/>
    </location>
</feature>
<gene>
    <name evidence="2" type="ORF">FSB76_04975</name>
</gene>
<dbReference type="AlphaFoldDB" id="A0A5B8VUI9"/>
<reference evidence="2 3" key="1">
    <citation type="journal article" date="2013" name="J. Microbiol.">
        <title>Mucilaginibacter ginsenosidivorax sp. nov., with ginsenoside converting activity isolated from sediment.</title>
        <authorList>
            <person name="Kim J.K."/>
            <person name="Choi T.E."/>
            <person name="Liu Q.M."/>
            <person name="Park H.Y."/>
            <person name="Yi T.H."/>
            <person name="Yoon M.H."/>
            <person name="Kim S.C."/>
            <person name="Im W.T."/>
        </authorList>
    </citation>
    <scope>NUCLEOTIDE SEQUENCE [LARGE SCALE GENOMIC DNA]</scope>
    <source>
        <strain evidence="2 3">KHI28</strain>
    </source>
</reference>
<evidence type="ECO:0000313" key="3">
    <source>
        <dbReference type="Proteomes" id="UP000321362"/>
    </source>
</evidence>
<accession>A0A5B8VUI9</accession>
<evidence type="ECO:0000256" key="1">
    <source>
        <dbReference type="SAM" id="SignalP"/>
    </source>
</evidence>
<dbReference type="RefSeq" id="WP_147052478.1">
    <property type="nucleotide sequence ID" value="NZ_CP042437.1"/>
</dbReference>
<dbReference type="OrthoDB" id="787262at2"/>
<feature type="signal peptide" evidence="1">
    <location>
        <begin position="1"/>
        <end position="21"/>
    </location>
</feature>
<keyword evidence="1" id="KW-0732">Signal</keyword>
<sequence length="313" mass="35691">MITKTKLPVLLLTLSIFFNLACKQPPIVKHNGEKDLISFKPVWGVAYSEISRHTANGLSFTNYGYQMEPQWRINFVSNDSASIYSPTKGKFINFPLTRGYDSIFNTARTWLKVKAMNRDSLKLEIINSYGDTVDKRGTKIYMTFYADNYIKNTLHTDTAILKRANHKDSLFIKRLSDASNKDYTKAFAARQPATLSSTSHKVKVKKWIAEGDLLNHFDTSDDYMNPTFDIAITKAYADFYYSFSVYIDADGQMHYNEPLIPFLGQSLKDNYIHQSTAVMNGYLKHYLKVTPGKTLNMLHASKINIHVQGITGI</sequence>
<protein>
    <submittedName>
        <fullName evidence="2">Uncharacterized protein</fullName>
    </submittedName>
</protein>